<dbReference type="EMBL" id="JAFBFH010000048">
    <property type="protein sequence ID" value="MBM7717442.1"/>
    <property type="molecule type" value="Genomic_DNA"/>
</dbReference>
<evidence type="ECO:0000259" key="5">
    <source>
        <dbReference type="Pfam" id="PF01420"/>
    </source>
</evidence>
<evidence type="ECO:0000313" key="7">
    <source>
        <dbReference type="Proteomes" id="UP000823485"/>
    </source>
</evidence>
<dbReference type="Proteomes" id="UP000823485">
    <property type="component" value="Unassembled WGS sequence"/>
</dbReference>
<dbReference type="InterPro" id="IPR044946">
    <property type="entry name" value="Restrct_endonuc_typeI_TRD_sf"/>
</dbReference>
<keyword evidence="2" id="KW-0680">Restriction system</keyword>
<dbReference type="GO" id="GO:0009035">
    <property type="term" value="F:type I site-specific deoxyribonuclease activity"/>
    <property type="evidence" value="ECO:0007669"/>
    <property type="project" value="UniProtKB-EC"/>
</dbReference>
<evidence type="ECO:0000256" key="1">
    <source>
        <dbReference type="ARBA" id="ARBA00010923"/>
    </source>
</evidence>
<dbReference type="RefSeq" id="WP_205180323.1">
    <property type="nucleotide sequence ID" value="NZ_JAFBFH010000048.1"/>
</dbReference>
<accession>A0ABS2RCR0</accession>
<feature type="domain" description="Type I restriction modification DNA specificity" evidence="5">
    <location>
        <begin position="223"/>
        <end position="377"/>
    </location>
</feature>
<gene>
    <name evidence="6" type="ORF">JOC94_004470</name>
</gene>
<feature type="domain" description="Type I restriction modification DNA specificity" evidence="5">
    <location>
        <begin position="17"/>
        <end position="197"/>
    </location>
</feature>
<proteinExistence type="inferred from homology"/>
<evidence type="ECO:0000256" key="3">
    <source>
        <dbReference type="ARBA" id="ARBA00023125"/>
    </source>
</evidence>
<dbReference type="CDD" id="cd17246">
    <property type="entry name" value="RMtype1_S_SonII-TRD2-CR2_like"/>
    <property type="match status" value="1"/>
</dbReference>
<sequence length="399" mass="45608">MLTTSKEKKIKGIGSIPLDWEVTKLSGITEFITKGTTPTTYGFQWEEEGIPFFKSDCIKEGKFVYGDFQYISKEAHDALNRSKIQKGDILISITGDVGKVAIIPEAIDEGNINQHVARIRVKKGEISRDFIYHWLNQINVRNYYNVIKTGLAYPQISLEQVRNTEIPIPKKTEQQKIASILSTWDKAIELKEKLIEQKKEQKKGLMQKLLTGEVRLPGFEGEWREVNLAKVSKRIKGKAVEYLENGKFPAIDMDYLESGLFKNFSNDATVFAKKNDVLLLWDGSRAGMAFTGVEGAVGSTFVKLECKSIHNIFLQKHLEMNERKIQRLREGSGIPHVPKDFLNFYKIKMPSMDEQKAISNVLNNMDKNLEFLQKEIVYLKQQKQGLMQQLLTGKVRVKV</sequence>
<dbReference type="PANTHER" id="PTHR30408:SF12">
    <property type="entry name" value="TYPE I RESTRICTION ENZYME MJAVIII SPECIFICITY SUBUNIT"/>
    <property type="match status" value="1"/>
</dbReference>
<dbReference type="SUPFAM" id="SSF116734">
    <property type="entry name" value="DNA methylase specificity domain"/>
    <property type="match status" value="2"/>
</dbReference>
<evidence type="ECO:0000256" key="4">
    <source>
        <dbReference type="SAM" id="Coils"/>
    </source>
</evidence>
<keyword evidence="6" id="KW-0378">Hydrolase</keyword>
<dbReference type="InterPro" id="IPR000055">
    <property type="entry name" value="Restrct_endonuc_typeI_TRD"/>
</dbReference>
<organism evidence="6 7">
    <name type="scientific">Siminovitchia thermophila</name>
    <dbReference type="NCBI Taxonomy" id="1245522"/>
    <lineage>
        <taxon>Bacteria</taxon>
        <taxon>Bacillati</taxon>
        <taxon>Bacillota</taxon>
        <taxon>Bacilli</taxon>
        <taxon>Bacillales</taxon>
        <taxon>Bacillaceae</taxon>
        <taxon>Siminovitchia</taxon>
    </lineage>
</organism>
<dbReference type="EC" id="3.1.21.3" evidence="6"/>
<comment type="caution">
    <text evidence="6">The sequence shown here is derived from an EMBL/GenBank/DDBJ whole genome shotgun (WGS) entry which is preliminary data.</text>
</comment>
<comment type="similarity">
    <text evidence="1">Belongs to the type-I restriction system S methylase family.</text>
</comment>
<dbReference type="Gene3D" id="3.90.220.20">
    <property type="entry name" value="DNA methylase specificity domains"/>
    <property type="match status" value="2"/>
</dbReference>
<name>A0ABS2RCR0_9BACI</name>
<dbReference type="PANTHER" id="PTHR30408">
    <property type="entry name" value="TYPE-1 RESTRICTION ENZYME ECOKI SPECIFICITY PROTEIN"/>
    <property type="match status" value="1"/>
</dbReference>
<evidence type="ECO:0000256" key="2">
    <source>
        <dbReference type="ARBA" id="ARBA00022747"/>
    </source>
</evidence>
<dbReference type="Pfam" id="PF01420">
    <property type="entry name" value="Methylase_S"/>
    <property type="match status" value="2"/>
</dbReference>
<feature type="coiled-coil region" evidence="4">
    <location>
        <begin position="355"/>
        <end position="389"/>
    </location>
</feature>
<dbReference type="Gene3D" id="1.10.287.1120">
    <property type="entry name" value="Bipartite methylase S protein"/>
    <property type="match status" value="1"/>
</dbReference>
<evidence type="ECO:0000313" key="6">
    <source>
        <dbReference type="EMBL" id="MBM7717442.1"/>
    </source>
</evidence>
<reference evidence="6 7" key="1">
    <citation type="submission" date="2021-01" db="EMBL/GenBank/DDBJ databases">
        <title>Genomic Encyclopedia of Type Strains, Phase IV (KMG-IV): sequencing the most valuable type-strain genomes for metagenomic binning, comparative biology and taxonomic classification.</title>
        <authorList>
            <person name="Goeker M."/>
        </authorList>
    </citation>
    <scope>NUCLEOTIDE SEQUENCE [LARGE SCALE GENOMIC DNA]</scope>
    <source>
        <strain evidence="6 7">DSM 105453</strain>
    </source>
</reference>
<keyword evidence="4" id="KW-0175">Coiled coil</keyword>
<keyword evidence="7" id="KW-1185">Reference proteome</keyword>
<keyword evidence="3" id="KW-0238">DNA-binding</keyword>
<dbReference type="InterPro" id="IPR052021">
    <property type="entry name" value="Type-I_RS_S_subunit"/>
</dbReference>
<protein>
    <submittedName>
        <fullName evidence="6">Type I restriction enzyme S subunit</fullName>
        <ecNumber evidence="6">3.1.21.3</ecNumber>
    </submittedName>
</protein>